<accession>A0ACB7Z3Q2</accession>
<dbReference type="Proteomes" id="UP000828048">
    <property type="component" value="Chromosome 4"/>
</dbReference>
<gene>
    <name evidence="1" type="ORF">Vadar_013011</name>
</gene>
<protein>
    <submittedName>
        <fullName evidence="1">Uncharacterized protein</fullName>
    </submittedName>
</protein>
<evidence type="ECO:0000313" key="1">
    <source>
        <dbReference type="EMBL" id="KAH7860399.1"/>
    </source>
</evidence>
<comment type="caution">
    <text evidence="1">The sequence shown here is derived from an EMBL/GenBank/DDBJ whole genome shotgun (WGS) entry which is preliminary data.</text>
</comment>
<reference evidence="1 2" key="1">
    <citation type="journal article" date="2021" name="Hortic Res">
        <title>High-quality reference genome and annotation aids understanding of berry development for evergreen blueberry (Vaccinium darrowii).</title>
        <authorList>
            <person name="Yu J."/>
            <person name="Hulse-Kemp A.M."/>
            <person name="Babiker E."/>
            <person name="Staton M."/>
        </authorList>
    </citation>
    <scope>NUCLEOTIDE SEQUENCE [LARGE SCALE GENOMIC DNA]</scope>
    <source>
        <strain evidence="2">cv. NJ 8807/NJ 8810</strain>
        <tissue evidence="1">Young leaf</tissue>
    </source>
</reference>
<organism evidence="1 2">
    <name type="scientific">Vaccinium darrowii</name>
    <dbReference type="NCBI Taxonomy" id="229202"/>
    <lineage>
        <taxon>Eukaryota</taxon>
        <taxon>Viridiplantae</taxon>
        <taxon>Streptophyta</taxon>
        <taxon>Embryophyta</taxon>
        <taxon>Tracheophyta</taxon>
        <taxon>Spermatophyta</taxon>
        <taxon>Magnoliopsida</taxon>
        <taxon>eudicotyledons</taxon>
        <taxon>Gunneridae</taxon>
        <taxon>Pentapetalae</taxon>
        <taxon>asterids</taxon>
        <taxon>Ericales</taxon>
        <taxon>Ericaceae</taxon>
        <taxon>Vaccinioideae</taxon>
        <taxon>Vaccinieae</taxon>
        <taxon>Vaccinium</taxon>
    </lineage>
</organism>
<dbReference type="EMBL" id="CM037154">
    <property type="protein sequence ID" value="KAH7860399.1"/>
    <property type="molecule type" value="Genomic_DNA"/>
</dbReference>
<evidence type="ECO:0000313" key="2">
    <source>
        <dbReference type="Proteomes" id="UP000828048"/>
    </source>
</evidence>
<sequence>MFYFRVVGCCNGLVCLSDDIFGHTSTIILWNPSIRRFPTLPVPRIAFRSDGSNMYGLGFGVNPNTNDHKVVRMNYLKCGDEYIVPPEVEVFSLRSGNWKGIRTSSPYCIPEYVWSQALIKGVVHWVAYHLTKENGVRTFRSLVMSFDMGSEEFGELNLPKSLANESPLVMSAAIFGGLLTILQYDSLLSTTTCSVWVMKQYGIVESWSKQFSIDLVVG</sequence>
<proteinExistence type="predicted"/>
<name>A0ACB7Z3Q2_9ERIC</name>
<keyword evidence="2" id="KW-1185">Reference proteome</keyword>